<evidence type="ECO:0008006" key="3">
    <source>
        <dbReference type="Google" id="ProtNLM"/>
    </source>
</evidence>
<dbReference type="Pfam" id="PF09719">
    <property type="entry name" value="C_GCAxxG_C_C"/>
    <property type="match status" value="1"/>
</dbReference>
<evidence type="ECO:0000313" key="1">
    <source>
        <dbReference type="EMBL" id="MCD1295144.1"/>
    </source>
</evidence>
<dbReference type="AlphaFoldDB" id="A0AAP2RCR0"/>
<comment type="caution">
    <text evidence="1">The sequence shown here is derived from an EMBL/GenBank/DDBJ whole genome shotgun (WGS) entry which is preliminary data.</text>
</comment>
<dbReference type="EMBL" id="PGCK01000007">
    <property type="protein sequence ID" value="MCD1295144.1"/>
    <property type="molecule type" value="Genomic_DNA"/>
</dbReference>
<name>A0AAP2RCR0_9EURY</name>
<accession>A0AAP2RCR0</accession>
<protein>
    <recommendedName>
        <fullName evidence="3">C_GCAxxG_C_C family redox protein</fullName>
    </recommendedName>
</protein>
<reference evidence="1 2" key="1">
    <citation type="submission" date="2017-11" db="EMBL/GenBank/DDBJ databases">
        <title>Isolation and Characterization of Family Methanocellaceae Species from Potential Methane Hydrate Area Offshore Southwestern Taiwan.</title>
        <authorList>
            <person name="Zhang W.-L."/>
            <person name="Chen W.-C."/>
            <person name="Lai M.-C."/>
            <person name="Chen S.-C."/>
        </authorList>
    </citation>
    <scope>NUCLEOTIDE SEQUENCE [LARGE SCALE GENOMIC DNA]</scope>
    <source>
        <strain evidence="1 2">CWC-04</strain>
    </source>
</reference>
<proteinExistence type="predicted"/>
<dbReference type="InterPro" id="IPR010181">
    <property type="entry name" value="CGCAxxGCC_motif"/>
</dbReference>
<dbReference type="Proteomes" id="UP001320159">
    <property type="component" value="Unassembled WGS sequence"/>
</dbReference>
<keyword evidence="2" id="KW-1185">Reference proteome</keyword>
<dbReference type="RefSeq" id="WP_230741994.1">
    <property type="nucleotide sequence ID" value="NZ_PGCK01000007.1"/>
</dbReference>
<gene>
    <name evidence="1" type="ORF">CUJ83_09050</name>
</gene>
<sequence length="151" mass="16466">MSYIADKNCPEEAVSTFNNGFNCAQAVISTYSERYGLEKELAFKVSCAFGGGICRTGDTCGAVTGALMVLGLQYGMSKAGDDQKKQETYARAAEFIDRFRSRNGSIVCRDLLGCDISKPEGSKAAKENRLFETICPKMVRDAAEILDDMLK</sequence>
<organism evidence="1 2">
    <name type="scientific">Methanooceanicella nereidis</name>
    <dbReference type="NCBI Taxonomy" id="2052831"/>
    <lineage>
        <taxon>Archaea</taxon>
        <taxon>Methanobacteriati</taxon>
        <taxon>Methanobacteriota</taxon>
        <taxon>Stenosarchaea group</taxon>
        <taxon>Methanomicrobia</taxon>
        <taxon>Methanocellales</taxon>
        <taxon>Methanocellaceae</taxon>
        <taxon>Methanooceanicella</taxon>
    </lineage>
</organism>
<evidence type="ECO:0000313" key="2">
    <source>
        <dbReference type="Proteomes" id="UP001320159"/>
    </source>
</evidence>
<dbReference type="NCBIfam" id="TIGR01909">
    <property type="entry name" value="C_GCAxxG_C_C"/>
    <property type="match status" value="1"/>
</dbReference>